<evidence type="ECO:0000313" key="19">
    <source>
        <dbReference type="Proteomes" id="UP000266426"/>
    </source>
</evidence>
<dbReference type="Pfam" id="PF04205">
    <property type="entry name" value="FMN_bind"/>
    <property type="match status" value="1"/>
</dbReference>
<evidence type="ECO:0000256" key="13">
    <source>
        <dbReference type="ARBA" id="ARBA00023075"/>
    </source>
</evidence>
<proteinExistence type="predicted"/>
<keyword evidence="12" id="KW-0406">Ion transport</keyword>
<keyword evidence="13" id="KW-0830">Ubiquinone</keyword>
<keyword evidence="4" id="KW-0597">Phosphoprotein</keyword>
<evidence type="ECO:0000256" key="4">
    <source>
        <dbReference type="ARBA" id="ARBA00022553"/>
    </source>
</evidence>
<organism evidence="18 19">
    <name type="scientific">Candidatus Auribacter fodinae</name>
    <dbReference type="NCBI Taxonomy" id="2093366"/>
    <lineage>
        <taxon>Bacteria</taxon>
        <taxon>Pseudomonadati</taxon>
        <taxon>Candidatus Auribacterota</taxon>
        <taxon>Candidatus Auribacteria</taxon>
        <taxon>Candidatus Auribacterales</taxon>
        <taxon>Candidatus Auribacteraceae</taxon>
        <taxon>Candidatus Auribacter</taxon>
    </lineage>
</organism>
<gene>
    <name evidence="18" type="ORF">C4541_02960</name>
</gene>
<dbReference type="GO" id="GO:0016655">
    <property type="term" value="F:oxidoreductase activity, acting on NAD(P)H, quinone or similar compound as acceptor"/>
    <property type="evidence" value="ECO:0007669"/>
    <property type="project" value="InterPro"/>
</dbReference>
<evidence type="ECO:0000313" key="18">
    <source>
        <dbReference type="EMBL" id="RJP60973.1"/>
    </source>
</evidence>
<evidence type="ECO:0000256" key="9">
    <source>
        <dbReference type="ARBA" id="ARBA00022989"/>
    </source>
</evidence>
<dbReference type="GO" id="GO:0016020">
    <property type="term" value="C:membrane"/>
    <property type="evidence" value="ECO:0007669"/>
    <property type="project" value="InterPro"/>
</dbReference>
<dbReference type="SMART" id="SM00900">
    <property type="entry name" value="FMN_bind"/>
    <property type="match status" value="1"/>
</dbReference>
<protein>
    <submittedName>
        <fullName evidence="18">FMN-binding protein</fullName>
    </submittedName>
</protein>
<evidence type="ECO:0000256" key="16">
    <source>
        <dbReference type="SAM" id="Phobius"/>
    </source>
</evidence>
<keyword evidence="1" id="KW-0813">Transport</keyword>
<keyword evidence="10" id="KW-0520">NAD</keyword>
<keyword evidence="2" id="KW-1003">Cell membrane</keyword>
<dbReference type="InterPro" id="IPR010204">
    <property type="entry name" value="NqrC"/>
</dbReference>
<keyword evidence="9 16" id="KW-1133">Transmembrane helix</keyword>
<dbReference type="Proteomes" id="UP000266426">
    <property type="component" value="Unassembled WGS sequence"/>
</dbReference>
<dbReference type="InterPro" id="IPR007329">
    <property type="entry name" value="FMN-bd"/>
</dbReference>
<dbReference type="GO" id="GO:0010181">
    <property type="term" value="F:FMN binding"/>
    <property type="evidence" value="ECO:0007669"/>
    <property type="project" value="InterPro"/>
</dbReference>
<evidence type="ECO:0000256" key="3">
    <source>
        <dbReference type="ARBA" id="ARBA00022519"/>
    </source>
</evidence>
<evidence type="ECO:0000256" key="2">
    <source>
        <dbReference type="ARBA" id="ARBA00022475"/>
    </source>
</evidence>
<evidence type="ECO:0000256" key="15">
    <source>
        <dbReference type="ARBA" id="ARBA00023201"/>
    </source>
</evidence>
<feature type="transmembrane region" description="Helical" evidence="16">
    <location>
        <begin position="6"/>
        <end position="29"/>
    </location>
</feature>
<evidence type="ECO:0000256" key="6">
    <source>
        <dbReference type="ARBA" id="ARBA00022643"/>
    </source>
</evidence>
<dbReference type="PANTHER" id="PTHR37838:SF1">
    <property type="entry name" value="NA(+)-TRANSLOCATING NADH-QUINONE REDUCTASE SUBUNIT C"/>
    <property type="match status" value="1"/>
</dbReference>
<keyword evidence="15" id="KW-0739">Sodium transport</keyword>
<evidence type="ECO:0000256" key="8">
    <source>
        <dbReference type="ARBA" id="ARBA00022967"/>
    </source>
</evidence>
<accession>A0A3A4R8H1</accession>
<keyword evidence="3" id="KW-0997">Cell inner membrane</keyword>
<evidence type="ECO:0000256" key="7">
    <source>
        <dbReference type="ARBA" id="ARBA00022692"/>
    </source>
</evidence>
<evidence type="ECO:0000256" key="10">
    <source>
        <dbReference type="ARBA" id="ARBA00023027"/>
    </source>
</evidence>
<evidence type="ECO:0000256" key="1">
    <source>
        <dbReference type="ARBA" id="ARBA00022448"/>
    </source>
</evidence>
<keyword evidence="8" id="KW-1278">Translocase</keyword>
<dbReference type="EMBL" id="QZJZ01000018">
    <property type="protein sequence ID" value="RJP60973.1"/>
    <property type="molecule type" value="Genomic_DNA"/>
</dbReference>
<feature type="domain" description="FMN-binding" evidence="17">
    <location>
        <begin position="101"/>
        <end position="196"/>
    </location>
</feature>
<keyword evidence="11" id="KW-0915">Sodium</keyword>
<sequence length="201" mass="22225">MKNKPWYPIAYMFAVTLFFSSIIIGLSALTRDRVEANQKLAFEKAVLDVLPIEVPAQASNLELHDLYVKLIQDPTPSSGSAYIYKIGNEIKGYALPISGKGFWDEISGVVGIAPDKKTITGISFYKQNETPGLGAEIAQLPFREQFVGKTIAKTGAPFNIKPVSEQTDDNSVHAVTGATQTSIRLEKFLLEQLEIWRKAMM</sequence>
<keyword evidence="6" id="KW-0288">FMN</keyword>
<evidence type="ECO:0000256" key="5">
    <source>
        <dbReference type="ARBA" id="ARBA00022630"/>
    </source>
</evidence>
<keyword evidence="14 16" id="KW-0472">Membrane</keyword>
<dbReference type="PANTHER" id="PTHR37838">
    <property type="entry name" value="NA(+)-TRANSLOCATING NADH-QUINONE REDUCTASE SUBUNIT C"/>
    <property type="match status" value="1"/>
</dbReference>
<evidence type="ECO:0000256" key="12">
    <source>
        <dbReference type="ARBA" id="ARBA00023065"/>
    </source>
</evidence>
<evidence type="ECO:0000256" key="11">
    <source>
        <dbReference type="ARBA" id="ARBA00023053"/>
    </source>
</evidence>
<dbReference type="GO" id="GO:0006814">
    <property type="term" value="P:sodium ion transport"/>
    <property type="evidence" value="ECO:0007669"/>
    <property type="project" value="UniProtKB-KW"/>
</dbReference>
<keyword evidence="5" id="KW-0285">Flavoprotein</keyword>
<comment type="caution">
    <text evidence="18">The sequence shown here is derived from an EMBL/GenBank/DDBJ whole genome shotgun (WGS) entry which is preliminary data.</text>
</comment>
<dbReference type="AlphaFoldDB" id="A0A3A4R8H1"/>
<name>A0A3A4R8H1_9BACT</name>
<keyword evidence="7 16" id="KW-0812">Transmembrane</keyword>
<reference evidence="18 19" key="1">
    <citation type="journal article" date="2017" name="ISME J.">
        <title>Energy and carbon metabolisms in a deep terrestrial subsurface fluid microbial community.</title>
        <authorList>
            <person name="Momper L."/>
            <person name="Jungbluth S.P."/>
            <person name="Lee M.D."/>
            <person name="Amend J.P."/>
        </authorList>
    </citation>
    <scope>NUCLEOTIDE SEQUENCE [LARGE SCALE GENOMIC DNA]</scope>
    <source>
        <strain evidence="18">SURF_26</strain>
    </source>
</reference>
<evidence type="ECO:0000256" key="14">
    <source>
        <dbReference type="ARBA" id="ARBA00023136"/>
    </source>
</evidence>
<evidence type="ECO:0000259" key="17">
    <source>
        <dbReference type="SMART" id="SM00900"/>
    </source>
</evidence>